<accession>A0A1V4JKF2</accession>
<organism evidence="4 5">
    <name type="scientific">Patagioenas fasciata monilis</name>
    <dbReference type="NCBI Taxonomy" id="372326"/>
    <lineage>
        <taxon>Eukaryota</taxon>
        <taxon>Metazoa</taxon>
        <taxon>Chordata</taxon>
        <taxon>Craniata</taxon>
        <taxon>Vertebrata</taxon>
        <taxon>Euteleostomi</taxon>
        <taxon>Archelosauria</taxon>
        <taxon>Archosauria</taxon>
        <taxon>Dinosauria</taxon>
        <taxon>Saurischia</taxon>
        <taxon>Theropoda</taxon>
        <taxon>Coelurosauria</taxon>
        <taxon>Aves</taxon>
        <taxon>Neognathae</taxon>
        <taxon>Neoaves</taxon>
        <taxon>Columbimorphae</taxon>
        <taxon>Columbiformes</taxon>
        <taxon>Columbidae</taxon>
        <taxon>Patagioenas</taxon>
    </lineage>
</organism>
<dbReference type="GO" id="GO:0003824">
    <property type="term" value="F:catalytic activity"/>
    <property type="evidence" value="ECO:0007669"/>
    <property type="project" value="InterPro"/>
</dbReference>
<dbReference type="PANTHER" id="PTHR10185:SF9">
    <property type="entry name" value="INACTIVE PHOSPHOLIPASE D5"/>
    <property type="match status" value="1"/>
</dbReference>
<dbReference type="SMART" id="SM00155">
    <property type="entry name" value="PLDc"/>
    <property type="match status" value="2"/>
</dbReference>
<comment type="caution">
    <text evidence="4">The sequence shown here is derived from an EMBL/GenBank/DDBJ whole genome shotgun (WGS) entry which is preliminary data.</text>
</comment>
<dbReference type="STRING" id="372326.A0A1V4JKF2"/>
<dbReference type="Gene3D" id="3.30.870.10">
    <property type="entry name" value="Endonuclease Chain A"/>
    <property type="match status" value="2"/>
</dbReference>
<gene>
    <name evidence="4" type="primary">PLD5</name>
    <name evidence="4" type="ORF">AV530_005207</name>
</gene>
<dbReference type="PROSITE" id="PS50035">
    <property type="entry name" value="PLD"/>
    <property type="match status" value="1"/>
</dbReference>
<dbReference type="CDD" id="cd09149">
    <property type="entry name" value="PLDc_vPLD5_2"/>
    <property type="match status" value="1"/>
</dbReference>
<dbReference type="PANTHER" id="PTHR10185">
    <property type="entry name" value="PHOSPHOLIPASE D - RELATED"/>
    <property type="match status" value="1"/>
</dbReference>
<protein>
    <submittedName>
        <fullName evidence="4">Inactive phospholipase D5 isoform A</fullName>
    </submittedName>
</protein>
<dbReference type="InterPro" id="IPR032803">
    <property type="entry name" value="PLDc_3"/>
</dbReference>
<dbReference type="OrthoDB" id="1923775at2759"/>
<evidence type="ECO:0000313" key="5">
    <source>
        <dbReference type="Proteomes" id="UP000190648"/>
    </source>
</evidence>
<dbReference type="Pfam" id="PF13918">
    <property type="entry name" value="PLDc_3"/>
    <property type="match status" value="1"/>
</dbReference>
<evidence type="ECO:0000256" key="2">
    <source>
        <dbReference type="SAM" id="Phobius"/>
    </source>
</evidence>
<comment type="similarity">
    <text evidence="1">Belongs to the phospholipase D family.</text>
</comment>
<feature type="domain" description="PLD phosphodiesterase" evidence="3">
    <location>
        <begin position="301"/>
        <end position="328"/>
    </location>
</feature>
<dbReference type="EMBL" id="LSYS01006902">
    <property type="protein sequence ID" value="OPJ72672.1"/>
    <property type="molecule type" value="Genomic_DNA"/>
</dbReference>
<dbReference type="InterPro" id="IPR001736">
    <property type="entry name" value="PLipase_D/transphosphatidylase"/>
</dbReference>
<reference evidence="4 5" key="1">
    <citation type="submission" date="2016-02" db="EMBL/GenBank/DDBJ databases">
        <title>Band-tailed pigeon sequencing and assembly.</title>
        <authorList>
            <person name="Soares A.E."/>
            <person name="Novak B.J."/>
            <person name="Rice E.S."/>
            <person name="O'Connell B."/>
            <person name="Chang D."/>
            <person name="Weber S."/>
            <person name="Shapiro B."/>
        </authorList>
    </citation>
    <scope>NUCLEOTIDE SEQUENCE [LARGE SCALE GENOMIC DNA]</scope>
    <source>
        <strain evidence="4">BTP2013</strain>
        <tissue evidence="4">Blood</tissue>
    </source>
</reference>
<evidence type="ECO:0000259" key="3">
    <source>
        <dbReference type="PROSITE" id="PS50035"/>
    </source>
</evidence>
<evidence type="ECO:0000256" key="1">
    <source>
        <dbReference type="ARBA" id="ARBA00008664"/>
    </source>
</evidence>
<dbReference type="CDD" id="cd09146">
    <property type="entry name" value="PLDc_vPLD5_1"/>
    <property type="match status" value="1"/>
</dbReference>
<keyword evidence="5" id="KW-1185">Reference proteome</keyword>
<feature type="transmembrane region" description="Helical" evidence="2">
    <location>
        <begin position="153"/>
        <end position="174"/>
    </location>
</feature>
<evidence type="ECO:0000313" key="4">
    <source>
        <dbReference type="EMBL" id="OPJ72672.1"/>
    </source>
</evidence>
<dbReference type="Proteomes" id="UP000190648">
    <property type="component" value="Unassembled WGS sequence"/>
</dbReference>
<keyword evidence="2" id="KW-1133">Transmembrane helix</keyword>
<keyword evidence="2" id="KW-0812">Transmembrane</keyword>
<sequence length="615" mass="69867">MCILQVRIQLSEVEVLSHPRTSFWSHKCRKKSCLDKIIEAQNLKCSVDGCEVRGEREEKERGRVVFGMITYSVTTPGESESTQSTLMEVRHDWLSSSPHEGFEQMRLKSRPREPSPSLTRVGANFYSTVKQQDYSASVWLRRKDKLEHSQQRCIVIFALVCCFAILVALIFSAVDIMGEDEDGLSEKNCQNNCRVALVENIPEGINYSDSAPSHLSLFQGWMNLLNMAEKSVDIVSSQWDLNHSHPSACQGQRLFEKLLELASRNIEIKLVSDILPVESKVLNDLKTKGAEVLYMNMSAYNEGRLQSSFWIVDKQHVYIGSASLDWRSLGQMKELGVIVYNCSCLVLDLQRIFALYSSLRYKNKIPPSWSKRLYGVYDTQNKLTLQLNETKSEAFVSNSPKLFCPKDRVLDIEAIYSVIDDAKQFVYIAVTDYLPIITDTNAKRYWPYLDGKIREALVLRSIKVRLLISFSRDTDPLTFNFVSSLKAICTEVPSCSLKVKFFDLEEENACFLKEQKNTSLPKLNRNKYMVTDGAAYIGNFDWVGNAFTQNAGAGLVINQADTGNSTSIIKQLKAVFERDWYSPYAKSLQPTKIPNCFNHKLNKATSNKTAMSNVN</sequence>
<dbReference type="AlphaFoldDB" id="A0A1V4JKF2"/>
<proteinExistence type="inferred from homology"/>
<dbReference type="SUPFAM" id="SSF56024">
    <property type="entry name" value="Phospholipase D/nuclease"/>
    <property type="match status" value="2"/>
</dbReference>
<dbReference type="InterPro" id="IPR050874">
    <property type="entry name" value="Diverse_PLD-related"/>
</dbReference>
<name>A0A1V4JKF2_PATFA</name>
<keyword evidence="2" id="KW-0472">Membrane</keyword>